<dbReference type="PIRSF" id="PIRSF005243">
    <property type="entry name" value="ROO"/>
    <property type="match status" value="1"/>
</dbReference>
<accession>A0ABX5LNT1</accession>
<dbReference type="InterPro" id="IPR026816">
    <property type="entry name" value="Flavodoxin_dom"/>
</dbReference>
<evidence type="ECO:0000256" key="1">
    <source>
        <dbReference type="ARBA" id="ARBA00001962"/>
    </source>
</evidence>
<comment type="similarity">
    <text evidence="2">In the N-terminal section; belongs to the zinc metallo-hydrolase group 3 family.</text>
</comment>
<dbReference type="RefSeq" id="WP_109587292.1">
    <property type="nucleotide sequence ID" value="NZ_QGHD01000005.1"/>
</dbReference>
<dbReference type="PANTHER" id="PTHR32145:SF20">
    <property type="entry name" value="FLAVOPROTEIN"/>
    <property type="match status" value="1"/>
</dbReference>
<dbReference type="SMART" id="SM00849">
    <property type="entry name" value="Lactamase_B"/>
    <property type="match status" value="1"/>
</dbReference>
<dbReference type="EMBL" id="QGHD01000005">
    <property type="protein sequence ID" value="PWL03539.1"/>
    <property type="molecule type" value="Genomic_DNA"/>
</dbReference>
<dbReference type="SUPFAM" id="SSF52218">
    <property type="entry name" value="Flavoproteins"/>
    <property type="match status" value="1"/>
</dbReference>
<keyword evidence="7" id="KW-1185">Reference proteome</keyword>
<sequence length="388" mass="43004">MKISDSIRYVGVNEHQLDLFEGIFDVPNGMAYNSYVIVDEKIAVMDSVGEGFGEEWLSKIQEATGGRKPDYLVVHHMEMDHSANIQKFLEVYPDAKIVASKMAFVMLKSLFGNAIGDITAKQIVVADGATLELGTHQLQFIAASNVHWPEVMFSYETAEKVLFSADAFGKFGALDVEDSEGWACEARRYYFGIVGKFGANVQNVFKKLEGKSIEKICSLHGPVLDADIEKYLNYYRTWSSYSVESEGIVIAYTSVYGNTKKAVEKLAEILNAKGAKKVVVVDLARDDIYECVEEAFRYGKLVLASTTYNAGVFPTMREFIELLNERNYQNRTIAFIENGAWAPAANKAMEKLLEGAKSITFASTKVSIKIAMTDANVAQLEALAAELV</sequence>
<dbReference type="CDD" id="cd07709">
    <property type="entry name" value="flavodiiron_proteins_MBL-fold"/>
    <property type="match status" value="1"/>
</dbReference>
<evidence type="ECO:0000256" key="4">
    <source>
        <dbReference type="ARBA" id="ARBA00022982"/>
    </source>
</evidence>
<evidence type="ECO:0000259" key="5">
    <source>
        <dbReference type="PROSITE" id="PS50902"/>
    </source>
</evidence>
<organism evidence="6 7">
    <name type="scientific">Hallerella porci</name>
    <dbReference type="NCBI Taxonomy" id="1945871"/>
    <lineage>
        <taxon>Bacteria</taxon>
        <taxon>Pseudomonadati</taxon>
        <taxon>Fibrobacterota</taxon>
        <taxon>Fibrobacteria</taxon>
        <taxon>Fibrobacterales</taxon>
        <taxon>Fibrobacteraceae</taxon>
        <taxon>Hallerella</taxon>
    </lineage>
</organism>
<keyword evidence="3" id="KW-0813">Transport</keyword>
<evidence type="ECO:0000313" key="7">
    <source>
        <dbReference type="Proteomes" id="UP000245523"/>
    </source>
</evidence>
<dbReference type="InterPro" id="IPR051285">
    <property type="entry name" value="NADH_oxidoreductase_modular"/>
</dbReference>
<gene>
    <name evidence="6" type="ORF">B0H50_10583</name>
</gene>
<comment type="caution">
    <text evidence="6">The sequence shown here is derived from an EMBL/GenBank/DDBJ whole genome shotgun (WGS) entry which is preliminary data.</text>
</comment>
<dbReference type="InterPro" id="IPR029039">
    <property type="entry name" value="Flavoprotein-like_sf"/>
</dbReference>
<dbReference type="InterPro" id="IPR016440">
    <property type="entry name" value="Rubredoxin-O_OxRdtase"/>
</dbReference>
<proteinExistence type="inferred from homology"/>
<comment type="cofactor">
    <cofactor evidence="1">
        <name>Fe cation</name>
        <dbReference type="ChEBI" id="CHEBI:24875"/>
    </cofactor>
</comment>
<evidence type="ECO:0000256" key="3">
    <source>
        <dbReference type="ARBA" id="ARBA00022448"/>
    </source>
</evidence>
<dbReference type="PANTHER" id="PTHR32145">
    <property type="entry name" value="DIFLAVIN FLAVOPROTEIN A 2-RELATED"/>
    <property type="match status" value="1"/>
</dbReference>
<dbReference type="PROSITE" id="PS50902">
    <property type="entry name" value="FLAVODOXIN_LIKE"/>
    <property type="match status" value="1"/>
</dbReference>
<keyword evidence="4" id="KW-0249">Electron transport</keyword>
<dbReference type="InterPro" id="IPR045761">
    <property type="entry name" value="ODP_dom"/>
</dbReference>
<reference evidence="6 7" key="1">
    <citation type="submission" date="2018-05" db="EMBL/GenBank/DDBJ databases">
        <title>Animal gut microbial communities from fecal samples from Wisconsin, USA.</title>
        <authorList>
            <person name="Neumann A."/>
        </authorList>
    </citation>
    <scope>NUCLEOTIDE SEQUENCE [LARGE SCALE GENOMIC DNA]</scope>
    <source>
        <strain evidence="6 7">UWS4</strain>
    </source>
</reference>
<dbReference type="Proteomes" id="UP000245523">
    <property type="component" value="Unassembled WGS sequence"/>
</dbReference>
<name>A0ABX5LNT1_9BACT</name>
<dbReference type="InterPro" id="IPR001279">
    <property type="entry name" value="Metallo-B-lactamas"/>
</dbReference>
<dbReference type="SUPFAM" id="SSF56281">
    <property type="entry name" value="Metallo-hydrolase/oxidoreductase"/>
    <property type="match status" value="1"/>
</dbReference>
<dbReference type="Pfam" id="PF12724">
    <property type="entry name" value="Flavodoxin_5"/>
    <property type="match status" value="1"/>
</dbReference>
<protein>
    <submittedName>
        <fullName evidence="6">Flavorubredoxin</fullName>
    </submittedName>
</protein>
<dbReference type="InterPro" id="IPR008254">
    <property type="entry name" value="Flavodoxin/NO_synth"/>
</dbReference>
<evidence type="ECO:0000256" key="2">
    <source>
        <dbReference type="ARBA" id="ARBA00007121"/>
    </source>
</evidence>
<evidence type="ECO:0000313" key="6">
    <source>
        <dbReference type="EMBL" id="PWL03539.1"/>
    </source>
</evidence>
<dbReference type="Gene3D" id="3.40.50.360">
    <property type="match status" value="1"/>
</dbReference>
<dbReference type="Pfam" id="PF19583">
    <property type="entry name" value="ODP"/>
    <property type="match status" value="1"/>
</dbReference>
<dbReference type="InterPro" id="IPR036866">
    <property type="entry name" value="RibonucZ/Hydroxyglut_hydro"/>
</dbReference>
<feature type="domain" description="Flavodoxin-like" evidence="5">
    <location>
        <begin position="248"/>
        <end position="388"/>
    </location>
</feature>
<dbReference type="Gene3D" id="3.60.15.10">
    <property type="entry name" value="Ribonuclease Z/Hydroxyacylglutathione hydrolase-like"/>
    <property type="match status" value="1"/>
</dbReference>